<evidence type="ECO:0000313" key="1">
    <source>
        <dbReference type="EMBL" id="TWW61052.1"/>
    </source>
</evidence>
<gene>
    <name evidence="1" type="ORF">D4764_05G0011420</name>
</gene>
<comment type="caution">
    <text evidence="1">The sequence shown here is derived from an EMBL/GenBank/DDBJ whole genome shotgun (WGS) entry which is preliminary data.</text>
</comment>
<dbReference type="AlphaFoldDB" id="A0A5C6N0Q7"/>
<proteinExistence type="predicted"/>
<accession>A0A5C6N0Q7</accession>
<sequence>MKGDNPVAAKTELWEYSTQVRNALQDAGFWATTHLSSSPYTDWNLWRWKTCQTRRSPVSAVEGSICERNEVDGFGEMINDGATRSNKWIEKASRRLVEALSTGTSWTSQVMDGHQKCCIRSAESMRDQDGRILSSTCQEAAPTIQEGDRMRSGAKLEESGENWVSSTAEGARIKLLIGWVPLGENSTDSNVQSIHLDQELLAGIWVWKTRETSLDDDSTQQFLQLSFDINVQDEGQWLDNRGHRVLMEIDLLRVIVGDEEGMGRGGFAWVPFAGDRHTCSWSPINSLQKLLPLIHQRLIYSSALW</sequence>
<evidence type="ECO:0000313" key="2">
    <source>
        <dbReference type="Proteomes" id="UP000324091"/>
    </source>
</evidence>
<protein>
    <submittedName>
        <fullName evidence="1">Uncharacterized protein</fullName>
    </submittedName>
</protein>
<reference evidence="1 2" key="1">
    <citation type="submission" date="2019-04" db="EMBL/GenBank/DDBJ databases">
        <title>Chromosome genome assembly for Takifugu flavidus.</title>
        <authorList>
            <person name="Xiao S."/>
        </authorList>
    </citation>
    <scope>NUCLEOTIDE SEQUENCE [LARGE SCALE GENOMIC DNA]</scope>
    <source>
        <strain evidence="1">HTHZ2018</strain>
        <tissue evidence="1">Muscle</tissue>
    </source>
</reference>
<dbReference type="EMBL" id="RHFK02000018">
    <property type="protein sequence ID" value="TWW61052.1"/>
    <property type="molecule type" value="Genomic_DNA"/>
</dbReference>
<keyword evidence="2" id="KW-1185">Reference proteome</keyword>
<dbReference type="Proteomes" id="UP000324091">
    <property type="component" value="Chromosome 5"/>
</dbReference>
<name>A0A5C6N0Q7_9TELE</name>
<organism evidence="1 2">
    <name type="scientific">Takifugu flavidus</name>
    <name type="common">sansaifugu</name>
    <dbReference type="NCBI Taxonomy" id="433684"/>
    <lineage>
        <taxon>Eukaryota</taxon>
        <taxon>Metazoa</taxon>
        <taxon>Chordata</taxon>
        <taxon>Craniata</taxon>
        <taxon>Vertebrata</taxon>
        <taxon>Euteleostomi</taxon>
        <taxon>Actinopterygii</taxon>
        <taxon>Neopterygii</taxon>
        <taxon>Teleostei</taxon>
        <taxon>Neoteleostei</taxon>
        <taxon>Acanthomorphata</taxon>
        <taxon>Eupercaria</taxon>
        <taxon>Tetraodontiformes</taxon>
        <taxon>Tetradontoidea</taxon>
        <taxon>Tetraodontidae</taxon>
        <taxon>Takifugu</taxon>
    </lineage>
</organism>